<dbReference type="InterPro" id="IPR000801">
    <property type="entry name" value="Esterase-like"/>
</dbReference>
<reference evidence="1 2" key="1">
    <citation type="journal article" date="2000" name="Nucleic Acids Res.">
        <title>Complete genome sequence of the alkaliphilic bacterium Bacillus halodurans and genomic sequence comparison with Bacillus subtilis.</title>
        <authorList>
            <person name="Takami H."/>
            <person name="Nakasone K."/>
            <person name="Takaki Y."/>
            <person name="Maeno G."/>
            <person name="Sasaki R."/>
            <person name="Masui N."/>
            <person name="Fuji F."/>
            <person name="Hirama C."/>
            <person name="Nakamura Y."/>
            <person name="Ogasawara N."/>
            <person name="Kuhara S."/>
            <person name="Horikoshi K."/>
        </authorList>
    </citation>
    <scope>NUCLEOTIDE SEQUENCE [LARGE SCALE GENOMIC DNA]</scope>
    <source>
        <strain evidence="2">ATCC BAA-125 / DSM 18197 / FERM 7344 / JCM 9153 / C-125</strain>
    </source>
</reference>
<name>Q9KCX9_HALH5</name>
<proteinExistence type="predicted"/>
<dbReference type="DNASU" id="890654"/>
<dbReference type="eggNOG" id="COG2382">
    <property type="taxonomic scope" value="Bacteria"/>
</dbReference>
<keyword evidence="2" id="KW-1185">Reference proteome</keyword>
<dbReference type="KEGG" id="bha:BH1440"/>
<dbReference type="EMBL" id="BA000004">
    <property type="protein sequence ID" value="BAB05159.1"/>
    <property type="molecule type" value="Genomic_DNA"/>
</dbReference>
<dbReference type="RefSeq" id="WP_010897605.1">
    <property type="nucleotide sequence ID" value="NC_002570.2"/>
</dbReference>
<dbReference type="HOGENOM" id="CLU_039834_2_0_9"/>
<dbReference type="PIR" id="H83829">
    <property type="entry name" value="H83829"/>
</dbReference>
<evidence type="ECO:0000313" key="1">
    <source>
        <dbReference type="EMBL" id="BAB05159.1"/>
    </source>
</evidence>
<dbReference type="ESTHER" id="bacha-BH1440">
    <property type="family name" value="A85-IroE-IroD-Fes-Yiel"/>
</dbReference>
<dbReference type="AlphaFoldDB" id="Q9KCX9"/>
<gene>
    <name evidence="1" type="ordered locus">BH1440</name>
</gene>
<dbReference type="Pfam" id="PF00756">
    <property type="entry name" value="Esterase"/>
    <property type="match status" value="1"/>
</dbReference>
<organism evidence="1 2">
    <name type="scientific">Halalkalibacterium halodurans (strain ATCC BAA-125 / DSM 18197 / FERM 7344 / JCM 9153 / C-125)</name>
    <name type="common">Bacillus halodurans</name>
    <dbReference type="NCBI Taxonomy" id="272558"/>
    <lineage>
        <taxon>Bacteria</taxon>
        <taxon>Bacillati</taxon>
        <taxon>Bacillota</taxon>
        <taxon>Bacilli</taxon>
        <taxon>Bacillales</taxon>
        <taxon>Bacillaceae</taxon>
        <taxon>Halalkalibacterium (ex Joshi et al. 2022)</taxon>
    </lineage>
</organism>
<dbReference type="InterPro" id="IPR029058">
    <property type="entry name" value="AB_hydrolase_fold"/>
</dbReference>
<evidence type="ECO:0000313" key="2">
    <source>
        <dbReference type="Proteomes" id="UP000001258"/>
    </source>
</evidence>
<dbReference type="SUPFAM" id="SSF53474">
    <property type="entry name" value="alpha/beta-Hydrolases"/>
    <property type="match status" value="1"/>
</dbReference>
<dbReference type="PANTHER" id="PTHR48098">
    <property type="entry name" value="ENTEROCHELIN ESTERASE-RELATED"/>
    <property type="match status" value="1"/>
</dbReference>
<dbReference type="Proteomes" id="UP000001258">
    <property type="component" value="Chromosome"/>
</dbReference>
<protein>
    <submittedName>
        <fullName evidence="1">BH1440 protein</fullName>
    </submittedName>
</protein>
<dbReference type="InterPro" id="IPR050583">
    <property type="entry name" value="Mycobacterial_A85_antigen"/>
</dbReference>
<accession>Q9KCX9</accession>
<dbReference type="PANTHER" id="PTHR48098:SF3">
    <property type="entry name" value="IRON(III) ENTEROBACTIN ESTERASE"/>
    <property type="match status" value="1"/>
</dbReference>
<dbReference type="STRING" id="272558.gene:10727338"/>
<dbReference type="OrthoDB" id="9803578at2"/>
<sequence length="242" mass="28013">MVKRFEGKLYEETLTSHYLNDELKLMFYLPPNYTPLYSYDVLIAQDGQDYFQMGRIARQVETLIEDGEIRDVIVVGVPYKDVKQRRKRYHPKGEEMEAYTRFLACELVPYLDETFQTHPLSMGRTLAGDSLAGTVSLLTALQYPTLFGQVMVHSPYVDDTVLQAVRAYERGDTLSIYHRIGTEETNVKTTNGEILDFLTPNRELANLIKTKAFTYDYDEFPGDHTWTYWQKDLAQGLITLFS</sequence>
<dbReference type="Gene3D" id="3.40.50.1820">
    <property type="entry name" value="alpha/beta hydrolase"/>
    <property type="match status" value="1"/>
</dbReference>